<keyword evidence="2" id="KW-1133">Transmembrane helix</keyword>
<dbReference type="Proteomes" id="UP000005239">
    <property type="component" value="Unassembled WGS sequence"/>
</dbReference>
<protein>
    <submittedName>
        <fullName evidence="3">Uncharacterized protein</fullName>
    </submittedName>
</protein>
<gene>
    <name evidence="3" type="primary">WBGene00103926</name>
</gene>
<feature type="region of interest" description="Disordered" evidence="1">
    <location>
        <begin position="165"/>
        <end position="195"/>
    </location>
</feature>
<keyword evidence="4" id="KW-1185">Reference proteome</keyword>
<accession>A0A2A6BTH7</accession>
<feature type="transmembrane region" description="Helical" evidence="2">
    <location>
        <begin position="9"/>
        <end position="28"/>
    </location>
</feature>
<feature type="transmembrane region" description="Helical" evidence="2">
    <location>
        <begin position="127"/>
        <end position="150"/>
    </location>
</feature>
<reference evidence="4" key="1">
    <citation type="journal article" date="2008" name="Nat. Genet.">
        <title>The Pristionchus pacificus genome provides a unique perspective on nematode lifestyle and parasitism.</title>
        <authorList>
            <person name="Dieterich C."/>
            <person name="Clifton S.W."/>
            <person name="Schuster L.N."/>
            <person name="Chinwalla A."/>
            <person name="Delehaunty K."/>
            <person name="Dinkelacker I."/>
            <person name="Fulton L."/>
            <person name="Fulton R."/>
            <person name="Godfrey J."/>
            <person name="Minx P."/>
            <person name="Mitreva M."/>
            <person name="Roeseler W."/>
            <person name="Tian H."/>
            <person name="Witte H."/>
            <person name="Yang S.P."/>
            <person name="Wilson R.K."/>
            <person name="Sommer R.J."/>
        </authorList>
    </citation>
    <scope>NUCLEOTIDE SEQUENCE [LARGE SCALE GENOMIC DNA]</scope>
    <source>
        <strain evidence="4">PS312</strain>
    </source>
</reference>
<name>A0A2A6BTH7_PRIPA</name>
<keyword evidence="2" id="KW-0812">Transmembrane</keyword>
<evidence type="ECO:0000313" key="4">
    <source>
        <dbReference type="Proteomes" id="UP000005239"/>
    </source>
</evidence>
<reference evidence="3" key="2">
    <citation type="submission" date="2022-06" db="UniProtKB">
        <authorList>
            <consortium name="EnsemblMetazoa"/>
        </authorList>
    </citation>
    <scope>IDENTIFICATION</scope>
    <source>
        <strain evidence="3">PS312</strain>
    </source>
</reference>
<keyword evidence="2" id="KW-0472">Membrane</keyword>
<organism evidence="3 4">
    <name type="scientific">Pristionchus pacificus</name>
    <name type="common">Parasitic nematode worm</name>
    <dbReference type="NCBI Taxonomy" id="54126"/>
    <lineage>
        <taxon>Eukaryota</taxon>
        <taxon>Metazoa</taxon>
        <taxon>Ecdysozoa</taxon>
        <taxon>Nematoda</taxon>
        <taxon>Chromadorea</taxon>
        <taxon>Rhabditida</taxon>
        <taxon>Rhabditina</taxon>
        <taxon>Diplogasteromorpha</taxon>
        <taxon>Diplogasteroidea</taxon>
        <taxon>Neodiplogasteridae</taxon>
        <taxon>Pristionchus</taxon>
    </lineage>
</organism>
<sequence length="195" mass="22250">MAWSTARKVAFVLTIFNFFINPLLIYFSTWGASLRVFGCLCSMIPHALGFFGCLFKVPCLLITYIVLTTVGFLVEIWLGVSNLISLHLIAYNITAEEGIKREHEFTMMKWNKTRPDEYYKSYGLKCLIGGGLGIVYCVFQVVLLCFSFNVRKEIRTEQQREMYNAMGYPPVRQENTRPEPVPSSSARPSKASETE</sequence>
<evidence type="ECO:0000256" key="2">
    <source>
        <dbReference type="SAM" id="Phobius"/>
    </source>
</evidence>
<accession>A0A8R1UBK7</accession>
<dbReference type="EnsemblMetazoa" id="PPA14372.1">
    <property type="protein sequence ID" value="PPA14372.1"/>
    <property type="gene ID" value="WBGene00103926"/>
</dbReference>
<proteinExistence type="predicted"/>
<evidence type="ECO:0000313" key="3">
    <source>
        <dbReference type="EnsemblMetazoa" id="PPA14372.1"/>
    </source>
</evidence>
<dbReference type="AlphaFoldDB" id="A0A2A6BTH7"/>
<evidence type="ECO:0000256" key="1">
    <source>
        <dbReference type="SAM" id="MobiDB-lite"/>
    </source>
</evidence>